<comment type="caution">
    <text evidence="4">The sequence shown here is derived from an EMBL/GenBank/DDBJ whole genome shotgun (WGS) entry which is preliminary data.</text>
</comment>
<feature type="signal peptide" evidence="3">
    <location>
        <begin position="1"/>
        <end position="15"/>
    </location>
</feature>
<keyword evidence="3" id="KW-0732">Signal</keyword>
<comment type="similarity">
    <text evidence="1">Belongs to the SUN family.</text>
</comment>
<proteinExistence type="inferred from homology"/>
<gene>
    <name evidence="4" type="ORF">E4U60_002363</name>
</gene>
<evidence type="ECO:0000256" key="1">
    <source>
        <dbReference type="ARBA" id="ARBA00010579"/>
    </source>
</evidence>
<accession>A0A9P7SG67</accession>
<evidence type="ECO:0000313" key="5">
    <source>
        <dbReference type="Proteomes" id="UP000706124"/>
    </source>
</evidence>
<organism evidence="4 5">
    <name type="scientific">Claviceps pazoutovae</name>
    <dbReference type="NCBI Taxonomy" id="1649127"/>
    <lineage>
        <taxon>Eukaryota</taxon>
        <taxon>Fungi</taxon>
        <taxon>Dikarya</taxon>
        <taxon>Ascomycota</taxon>
        <taxon>Pezizomycotina</taxon>
        <taxon>Sordariomycetes</taxon>
        <taxon>Hypocreomycetidae</taxon>
        <taxon>Hypocreales</taxon>
        <taxon>Clavicipitaceae</taxon>
        <taxon>Claviceps</taxon>
    </lineage>
</organism>
<dbReference type="Pfam" id="PF03856">
    <property type="entry name" value="SUN"/>
    <property type="match status" value="1"/>
</dbReference>
<dbReference type="InterPro" id="IPR005556">
    <property type="entry name" value="SUN"/>
</dbReference>
<dbReference type="PANTHER" id="PTHR31654">
    <property type="entry name" value="SECRETED BETA-GLUCOSIDASE ADG3-RELATED"/>
    <property type="match status" value="1"/>
</dbReference>
<reference evidence="4 5" key="1">
    <citation type="journal article" date="2020" name="bioRxiv">
        <title>Whole genome comparisons of ergot fungi reveals the divergence and evolution of species within the genus Claviceps are the result of varying mechanisms driving genome evolution and host range expansion.</title>
        <authorList>
            <person name="Wyka S.A."/>
            <person name="Mondo S.J."/>
            <person name="Liu M."/>
            <person name="Dettman J."/>
            <person name="Nalam V."/>
            <person name="Broders K.D."/>
        </authorList>
    </citation>
    <scope>NUCLEOTIDE SEQUENCE [LARGE SCALE GENOMIC DNA]</scope>
    <source>
        <strain evidence="4 5">CCC 1485</strain>
    </source>
</reference>
<dbReference type="Proteomes" id="UP000706124">
    <property type="component" value="Unassembled WGS sequence"/>
</dbReference>
<dbReference type="EMBL" id="SRPO01000204">
    <property type="protein sequence ID" value="KAG5936782.1"/>
    <property type="molecule type" value="Genomic_DNA"/>
</dbReference>
<protein>
    <submittedName>
        <fullName evidence="4">Uncharacterized protein</fullName>
    </submittedName>
</protein>
<dbReference type="PANTHER" id="PTHR31654:SF0">
    <property type="entry name" value="SECRETED BETA-GLUCOSIDASE ADG3-RELATED"/>
    <property type="match status" value="1"/>
</dbReference>
<evidence type="ECO:0000256" key="3">
    <source>
        <dbReference type="SAM" id="SignalP"/>
    </source>
</evidence>
<evidence type="ECO:0000256" key="2">
    <source>
        <dbReference type="SAM" id="MobiDB-lite"/>
    </source>
</evidence>
<feature type="compositionally biased region" description="Basic and acidic residues" evidence="2">
    <location>
        <begin position="322"/>
        <end position="331"/>
    </location>
</feature>
<sequence length="478" mass="49248">MKLSVVQFFLGTVAALSAGSDATASHRRLHQLSKRMSSHHSHSHSRAENNALVKRGNCAFPTDDPDLVPVTPGSKNAGWAMSPDQECKPGGYCPFACKSGMVMAQWDPHSSYVYPDSMNGGLYCDNSGIMKKPFPQKPNCVLGTGAVKAVNKCHSNLSWCQTVLPGNEAMLIPTVVSSEITVAVPDISYWASTAAHFYVNPPGIGEEGCVWGTSSKPHGNWSPYVTGANTDISGNTFVKIGWNPVWLSSSLSSSRPSFAMKIECPNGGCVGLPCEIDTSGPVGKIISNQAAVGAGGGSFCVVTATKGNTAHVVTYDATGGKPDPKSDDDKSSSAPPPPPPPHTTTSTQQPTTSHTPPSASSTTLHTSTTSSTPLPTTTSSDASTTLSQPLPTSLSSASSSSSSDTRGPARAPGLFRENGTAFAGTTTSAPSSTTTMAVSTTSSAPASQTTAKKGEAGRQQGSAVVGLVVAFVVAAYLF</sequence>
<feature type="compositionally biased region" description="Low complexity" evidence="2">
    <location>
        <begin position="420"/>
        <end position="451"/>
    </location>
</feature>
<feature type="region of interest" description="Disordered" evidence="2">
    <location>
        <begin position="314"/>
        <end position="459"/>
    </location>
</feature>
<dbReference type="InterPro" id="IPR053088">
    <property type="entry name" value="Beta-glucosidase/SUN-like"/>
</dbReference>
<dbReference type="AlphaFoldDB" id="A0A9P7SG67"/>
<evidence type="ECO:0000313" key="4">
    <source>
        <dbReference type="EMBL" id="KAG5936782.1"/>
    </source>
</evidence>
<dbReference type="OrthoDB" id="5554151at2759"/>
<feature type="chain" id="PRO_5040225054" evidence="3">
    <location>
        <begin position="16"/>
        <end position="478"/>
    </location>
</feature>
<feature type="compositionally biased region" description="Low complexity" evidence="2">
    <location>
        <begin position="343"/>
        <end position="403"/>
    </location>
</feature>
<keyword evidence="5" id="KW-1185">Reference proteome</keyword>
<name>A0A9P7SG67_9HYPO</name>